<keyword evidence="2" id="KW-1185">Reference proteome</keyword>
<organism evidence="1 2">
    <name type="scientific">Mannheimia bovis</name>
    <dbReference type="NCBI Taxonomy" id="2770636"/>
    <lineage>
        <taxon>Bacteria</taxon>
        <taxon>Pseudomonadati</taxon>
        <taxon>Pseudomonadota</taxon>
        <taxon>Gammaproteobacteria</taxon>
        <taxon>Pasteurellales</taxon>
        <taxon>Pasteurellaceae</taxon>
        <taxon>Mannheimia</taxon>
    </lineage>
</organism>
<evidence type="ECO:0000313" key="1">
    <source>
        <dbReference type="EMBL" id="QNS14577.1"/>
    </source>
</evidence>
<gene>
    <name evidence="1" type="ORF">ICJ55_07380</name>
</gene>
<evidence type="ECO:0000313" key="2">
    <source>
        <dbReference type="Proteomes" id="UP000576260"/>
    </source>
</evidence>
<dbReference type="Proteomes" id="UP000576260">
    <property type="component" value="Chromosome"/>
</dbReference>
<dbReference type="AlphaFoldDB" id="A0A7H1C0S2"/>
<name>A0A7H1C0S2_9PAST</name>
<sequence length="120" mass="13533">MIDLKLDSQHDLMVKEGKLVLVSGVNLVAQRVKITLLTFLGEWFMDTTIGIPYLEQILVKPADKTKLENIFRKKILSVNGVNKIISIDTLINRTERLLQIKFSVETGEGVLRDVVEVGAR</sequence>
<dbReference type="InterPro" id="IPR020288">
    <property type="entry name" value="Sheath_initiator"/>
</dbReference>
<dbReference type="EMBL" id="CP061280">
    <property type="protein sequence ID" value="QNS14577.1"/>
    <property type="molecule type" value="Genomic_DNA"/>
</dbReference>
<dbReference type="Pfam" id="PF10934">
    <property type="entry name" value="Sheath_initiator"/>
    <property type="match status" value="1"/>
</dbReference>
<reference evidence="1 2" key="1">
    <citation type="submission" date="2020-09" db="EMBL/GenBank/DDBJ databases">
        <title>Mannheimia bovis sp.nov., isolated from a cow.</title>
        <authorList>
            <person name="Li F."/>
        </authorList>
    </citation>
    <scope>NUCLEOTIDE SEQUENCE [LARGE SCALE GENOMIC DNA]</scope>
    <source>
        <strain evidence="1 2">ZY190616</strain>
    </source>
</reference>
<dbReference type="KEGG" id="mbos:ICJ55_07380"/>
<protein>
    <recommendedName>
        <fullName evidence="3">DUF2634 domain-containing protein</fullName>
    </recommendedName>
</protein>
<evidence type="ECO:0008006" key="3">
    <source>
        <dbReference type="Google" id="ProtNLM"/>
    </source>
</evidence>
<dbReference type="RefSeq" id="WP_188156223.1">
    <property type="nucleotide sequence ID" value="NZ_CP061280.1"/>
</dbReference>
<accession>A0A7H1C0S2</accession>
<proteinExistence type="predicted"/>